<comment type="caution">
    <text evidence="1">The sequence shown here is derived from an EMBL/GenBank/DDBJ whole genome shotgun (WGS) entry which is preliminary data.</text>
</comment>
<evidence type="ECO:0000313" key="1">
    <source>
        <dbReference type="EMBL" id="GAL26066.1"/>
    </source>
</evidence>
<proteinExistence type="predicted"/>
<gene>
    <name evidence="1" type="ORF">JCM19239_4921</name>
</gene>
<organism evidence="1 2">
    <name type="scientific">Vibrio variabilis</name>
    <dbReference type="NCBI Taxonomy" id="990271"/>
    <lineage>
        <taxon>Bacteria</taxon>
        <taxon>Pseudomonadati</taxon>
        <taxon>Pseudomonadota</taxon>
        <taxon>Gammaproteobacteria</taxon>
        <taxon>Vibrionales</taxon>
        <taxon>Vibrionaceae</taxon>
        <taxon>Vibrio</taxon>
    </lineage>
</organism>
<dbReference type="Proteomes" id="UP000029223">
    <property type="component" value="Unassembled WGS sequence"/>
</dbReference>
<dbReference type="EMBL" id="BBMS01000015">
    <property type="protein sequence ID" value="GAL26066.1"/>
    <property type="molecule type" value="Genomic_DNA"/>
</dbReference>
<reference evidence="2" key="2">
    <citation type="submission" date="2014-09" db="EMBL/GenBank/DDBJ databases">
        <authorList>
            <consortium name="NBRP consortium"/>
            <person name="Sawabe T."/>
            <person name="Meirelles P."/>
            <person name="Nakanishi M."/>
            <person name="Sayaka M."/>
            <person name="Hattori M."/>
            <person name="Ohkuma M."/>
        </authorList>
    </citation>
    <scope>NUCLEOTIDE SEQUENCE [LARGE SCALE GENOMIC DNA]</scope>
    <source>
        <strain evidence="2">JCM 19239</strain>
    </source>
</reference>
<sequence length="46" mass="5178">MTPNKLYFENSLEVTQHLPKQGFGITYGGRNLVPNFGDNMVLASMF</sequence>
<name>A0ABQ0JBE2_9VIBR</name>
<protein>
    <submittedName>
        <fullName evidence="1">Uncharacterized protein</fullName>
    </submittedName>
</protein>
<accession>A0ABQ0JBE2</accession>
<evidence type="ECO:0000313" key="2">
    <source>
        <dbReference type="Proteomes" id="UP000029223"/>
    </source>
</evidence>
<reference evidence="2" key="1">
    <citation type="submission" date="2014-09" db="EMBL/GenBank/DDBJ databases">
        <title>Vibrio variabilis JCM 19239. (C206) whole genome shotgun sequence.</title>
        <authorList>
            <person name="Sawabe T."/>
            <person name="Meirelles P."/>
            <person name="Nakanishi M."/>
            <person name="Sayaka M."/>
            <person name="Hattori M."/>
            <person name="Ohkuma M."/>
        </authorList>
    </citation>
    <scope>NUCLEOTIDE SEQUENCE [LARGE SCALE GENOMIC DNA]</scope>
    <source>
        <strain evidence="2">JCM 19239</strain>
    </source>
</reference>
<keyword evidence="2" id="KW-1185">Reference proteome</keyword>